<evidence type="ECO:0000256" key="4">
    <source>
        <dbReference type="ARBA" id="ARBA00022723"/>
    </source>
</evidence>
<reference evidence="10" key="1">
    <citation type="submission" date="2020-04" db="EMBL/GenBank/DDBJ databases">
        <authorList>
            <person name="Alioto T."/>
            <person name="Alioto T."/>
            <person name="Gomez Garrido J."/>
        </authorList>
    </citation>
    <scope>NUCLEOTIDE SEQUENCE</scope>
    <source>
        <strain evidence="10">A484AB</strain>
    </source>
</reference>
<evidence type="ECO:0000313" key="10">
    <source>
        <dbReference type="EMBL" id="CAB3978876.1"/>
    </source>
</evidence>
<evidence type="ECO:0000256" key="2">
    <source>
        <dbReference type="ARBA" id="ARBA00005022"/>
    </source>
</evidence>
<evidence type="ECO:0000256" key="3">
    <source>
        <dbReference type="ARBA" id="ARBA00008654"/>
    </source>
</evidence>
<dbReference type="Gene3D" id="3.60.130.10">
    <property type="entry name" value="Clavaminate synthase-like"/>
    <property type="match status" value="1"/>
</dbReference>
<dbReference type="GO" id="GO:0045329">
    <property type="term" value="P:carnitine biosynthetic process"/>
    <property type="evidence" value="ECO:0007669"/>
    <property type="project" value="UniProtKB-UniPathway"/>
</dbReference>
<proteinExistence type="inferred from homology"/>
<evidence type="ECO:0000256" key="7">
    <source>
        <dbReference type="ARBA" id="ARBA00023002"/>
    </source>
</evidence>
<dbReference type="GO" id="GO:0005739">
    <property type="term" value="C:mitochondrion"/>
    <property type="evidence" value="ECO:0007669"/>
    <property type="project" value="TreeGrafter"/>
</dbReference>
<evidence type="ECO:0000313" key="11">
    <source>
        <dbReference type="Proteomes" id="UP001152795"/>
    </source>
</evidence>
<dbReference type="Gene3D" id="3.30.2020.30">
    <property type="match status" value="1"/>
</dbReference>
<comment type="caution">
    <text evidence="10">The sequence shown here is derived from an EMBL/GenBank/DDBJ whole genome shotgun (WGS) entry which is preliminary data.</text>
</comment>
<sequence length="253" mass="29091">MAPPRDTPTFSYEITANVPNVSSPEAEKVSFSKDRKHLKCVWPDGHESEYHLEWLRNNRMPEREELRKHFNTDSLVKDDLILWDAGMLQDKIPLYDCKAVMNDDTTLFKYLYSLYQYGLVLLDDGPVRQDFLFELATRIGWFQKTYLGDINNLKVEDNPISVGCTAKGLYIHTDLPYLRSSPDIQALHCLEQSPSGGMSTFADGFHAVKQLKRDSPDAFRVLTTFPMRFYDEGVADFGEYCFGFSAPMIKMLD</sequence>
<evidence type="ECO:0000256" key="5">
    <source>
        <dbReference type="ARBA" id="ARBA00022873"/>
    </source>
</evidence>
<dbReference type="Pfam" id="PF02668">
    <property type="entry name" value="TauD"/>
    <property type="match status" value="1"/>
</dbReference>
<name>A0A6S7FSR5_PARCT</name>
<keyword evidence="8" id="KW-0408">Iron</keyword>
<dbReference type="UniPathway" id="UPA00118"/>
<comment type="similarity">
    <text evidence="3">Belongs to the gamma-BBH/TMLD family.</text>
</comment>
<comment type="cofactor">
    <cofactor evidence="1">
        <name>Fe(2+)</name>
        <dbReference type="ChEBI" id="CHEBI:29033"/>
    </cofactor>
</comment>
<keyword evidence="6 10" id="KW-0223">Dioxygenase</keyword>
<evidence type="ECO:0000256" key="8">
    <source>
        <dbReference type="ARBA" id="ARBA00023004"/>
    </source>
</evidence>
<evidence type="ECO:0000256" key="1">
    <source>
        <dbReference type="ARBA" id="ARBA00001954"/>
    </source>
</evidence>
<protein>
    <submittedName>
        <fullName evidence="10">Gamma-butyrobetaine dioxygenase-like</fullName>
    </submittedName>
</protein>
<dbReference type="EMBL" id="CACRXK020000148">
    <property type="protein sequence ID" value="CAB3978876.1"/>
    <property type="molecule type" value="Genomic_DNA"/>
</dbReference>
<dbReference type="AlphaFoldDB" id="A0A6S7FSR5"/>
<dbReference type="PANTHER" id="PTHR10696:SF25">
    <property type="entry name" value="OXIDOREDUCTASE AIM17-RELATED"/>
    <property type="match status" value="1"/>
</dbReference>
<dbReference type="Proteomes" id="UP001152795">
    <property type="component" value="Unassembled WGS sequence"/>
</dbReference>
<dbReference type="InterPro" id="IPR003819">
    <property type="entry name" value="TauD/TfdA-like"/>
</dbReference>
<dbReference type="InterPro" id="IPR038492">
    <property type="entry name" value="GBBH-like_N_sf"/>
</dbReference>
<keyword evidence="5" id="KW-0124">Carnitine biosynthesis</keyword>
<evidence type="ECO:0000256" key="6">
    <source>
        <dbReference type="ARBA" id="ARBA00022964"/>
    </source>
</evidence>
<dbReference type="GO" id="GO:0051213">
    <property type="term" value="F:dioxygenase activity"/>
    <property type="evidence" value="ECO:0007669"/>
    <property type="project" value="UniProtKB-KW"/>
</dbReference>
<feature type="domain" description="Ig-like" evidence="9">
    <location>
        <begin position="8"/>
        <end position="108"/>
    </location>
</feature>
<dbReference type="PANTHER" id="PTHR10696">
    <property type="entry name" value="GAMMA-BUTYROBETAINE HYDROXYLASE-RELATED"/>
    <property type="match status" value="1"/>
</dbReference>
<keyword evidence="7" id="KW-0560">Oxidoreductase</keyword>
<dbReference type="PROSITE" id="PS50835">
    <property type="entry name" value="IG_LIKE"/>
    <property type="match status" value="1"/>
</dbReference>
<dbReference type="OrthoDB" id="406634at2759"/>
<dbReference type="SUPFAM" id="SSF51197">
    <property type="entry name" value="Clavaminate synthase-like"/>
    <property type="match status" value="1"/>
</dbReference>
<gene>
    <name evidence="10" type="ORF">PACLA_8A031869</name>
</gene>
<dbReference type="GO" id="GO:0046872">
    <property type="term" value="F:metal ion binding"/>
    <property type="evidence" value="ECO:0007669"/>
    <property type="project" value="UniProtKB-KW"/>
</dbReference>
<dbReference type="InterPro" id="IPR050411">
    <property type="entry name" value="AlphaKG_dependent_hydroxylases"/>
</dbReference>
<dbReference type="InterPro" id="IPR042098">
    <property type="entry name" value="TauD-like_sf"/>
</dbReference>
<evidence type="ECO:0000259" key="9">
    <source>
        <dbReference type="PROSITE" id="PS50835"/>
    </source>
</evidence>
<dbReference type="InterPro" id="IPR007110">
    <property type="entry name" value="Ig-like_dom"/>
</dbReference>
<accession>A0A6S7FSR5</accession>
<organism evidence="10 11">
    <name type="scientific">Paramuricea clavata</name>
    <name type="common">Red gorgonian</name>
    <name type="synonym">Violescent sea-whip</name>
    <dbReference type="NCBI Taxonomy" id="317549"/>
    <lineage>
        <taxon>Eukaryota</taxon>
        <taxon>Metazoa</taxon>
        <taxon>Cnidaria</taxon>
        <taxon>Anthozoa</taxon>
        <taxon>Octocorallia</taxon>
        <taxon>Malacalcyonacea</taxon>
        <taxon>Plexauridae</taxon>
        <taxon>Paramuricea</taxon>
    </lineage>
</organism>
<comment type="pathway">
    <text evidence="2">Amine and polyamine biosynthesis; carnitine biosynthesis.</text>
</comment>
<keyword evidence="11" id="KW-1185">Reference proteome</keyword>
<keyword evidence="4" id="KW-0479">Metal-binding</keyword>